<keyword evidence="2" id="KW-1185">Reference proteome</keyword>
<name>A0A0A6PFS6_9GAMM</name>
<dbReference type="Proteomes" id="UP000030428">
    <property type="component" value="Unassembled WGS sequence"/>
</dbReference>
<protein>
    <submittedName>
        <fullName evidence="1">Uncharacterized protein</fullName>
    </submittedName>
</protein>
<gene>
    <name evidence="1" type="ORF">PN36_22940</name>
</gene>
<sequence length="227" mass="26041">MQGVPCTIFLGEIGVQDLSWTSGVIWCFGKSAPRNERNEDRYAKQHSMPNSSQGIRHEPKNSVMINKNRLKAILKKIKAADYQCFETDKHSIRWLPIVKIEETDGTVGISSEGDWVFVKKGGMKILNQIENFFVIHPLLRQKRTLVIQQFRAGLKNLGLTEVIIKTFPFDELMMSAINAQRVNQVIDWLNDGYPPNDMIAQAFSKRGTIPSAIRRWQNERIEKITQI</sequence>
<reference evidence="1 2" key="1">
    <citation type="journal article" date="2016" name="Front. Microbiol.">
        <title>Single-Cell (Meta-)Genomics of a Dimorphic Candidatus Thiomargarita nelsonii Reveals Genomic Plasticity.</title>
        <authorList>
            <person name="Flood B.E."/>
            <person name="Fliss P."/>
            <person name="Jones D.S."/>
            <person name="Dick G.J."/>
            <person name="Jain S."/>
            <person name="Kaster A.K."/>
            <person name="Winkel M."/>
            <person name="Mussmann M."/>
            <person name="Bailey J."/>
        </authorList>
    </citation>
    <scope>NUCLEOTIDE SEQUENCE [LARGE SCALE GENOMIC DNA]</scope>
    <source>
        <strain evidence="1">Hydrate Ridge</strain>
    </source>
</reference>
<dbReference type="EMBL" id="JSZA02000109">
    <property type="protein sequence ID" value="KHD09124.1"/>
    <property type="molecule type" value="Genomic_DNA"/>
</dbReference>
<comment type="caution">
    <text evidence="1">The sequence shown here is derived from an EMBL/GenBank/DDBJ whole genome shotgun (WGS) entry which is preliminary data.</text>
</comment>
<dbReference type="AlphaFoldDB" id="A0A0A6PFS6"/>
<organism evidence="1 2">
    <name type="scientific">Candidatus Thiomargarita nelsonii</name>
    <dbReference type="NCBI Taxonomy" id="1003181"/>
    <lineage>
        <taxon>Bacteria</taxon>
        <taxon>Pseudomonadati</taxon>
        <taxon>Pseudomonadota</taxon>
        <taxon>Gammaproteobacteria</taxon>
        <taxon>Thiotrichales</taxon>
        <taxon>Thiotrichaceae</taxon>
        <taxon>Thiomargarita</taxon>
    </lineage>
</organism>
<evidence type="ECO:0000313" key="1">
    <source>
        <dbReference type="EMBL" id="KHD09124.1"/>
    </source>
</evidence>
<evidence type="ECO:0000313" key="2">
    <source>
        <dbReference type="Proteomes" id="UP000030428"/>
    </source>
</evidence>
<proteinExistence type="predicted"/>
<accession>A0A0A6PFS6</accession>